<organism evidence="2 3">
    <name type="scientific">Phaeobacter gallaeciensis</name>
    <dbReference type="NCBI Taxonomy" id="60890"/>
    <lineage>
        <taxon>Bacteria</taxon>
        <taxon>Pseudomonadati</taxon>
        <taxon>Pseudomonadota</taxon>
        <taxon>Alphaproteobacteria</taxon>
        <taxon>Rhodobacterales</taxon>
        <taxon>Roseobacteraceae</taxon>
        <taxon>Phaeobacter</taxon>
    </lineage>
</organism>
<dbReference type="PATRIC" id="fig|60890.4.peg.3382"/>
<keyword evidence="3" id="KW-1185">Reference proteome</keyword>
<name>A0A1B0ZVT5_9RHOB</name>
<dbReference type="EMBL" id="CP015124">
    <property type="protein sequence ID" value="ANP38347.1"/>
    <property type="molecule type" value="Genomic_DNA"/>
</dbReference>
<feature type="compositionally biased region" description="Basic residues" evidence="1">
    <location>
        <begin position="52"/>
        <end position="66"/>
    </location>
</feature>
<dbReference type="OrthoDB" id="7868311at2"/>
<evidence type="ECO:0000313" key="2">
    <source>
        <dbReference type="EMBL" id="ANP38347.1"/>
    </source>
</evidence>
<evidence type="ECO:0000256" key="1">
    <source>
        <dbReference type="SAM" id="MobiDB-lite"/>
    </source>
</evidence>
<dbReference type="AlphaFoldDB" id="A0A1B0ZVT5"/>
<gene>
    <name evidence="2" type="ORF">JL2886_03471</name>
</gene>
<feature type="region of interest" description="Disordered" evidence="1">
    <location>
        <begin position="15"/>
        <end position="66"/>
    </location>
</feature>
<dbReference type="Proteomes" id="UP000092565">
    <property type="component" value="Chromosome"/>
</dbReference>
<protein>
    <submittedName>
        <fullName evidence="2">Uncharacterized protein</fullName>
    </submittedName>
</protein>
<accession>A0A1B0ZVT5</accession>
<dbReference type="RefSeq" id="WP_082996113.1">
    <property type="nucleotide sequence ID" value="NZ_CP015124.1"/>
</dbReference>
<sequence length="83" mass="8849">MSTLICGTCGAPLSAQKARPLAPGKGAKTPATAGPASRSKISHQPAPVKPAYKPKKSKPRKKRKSMFQKVLSEAFDVIEDIFD</sequence>
<reference evidence="2 3" key="1">
    <citation type="submission" date="2016-04" db="EMBL/GenBank/DDBJ databases">
        <authorList>
            <person name="Evans L.H."/>
            <person name="Alamgir A."/>
            <person name="Owens N."/>
            <person name="Weber N.D."/>
            <person name="Virtaneva K."/>
            <person name="Barbian K."/>
            <person name="Babar A."/>
            <person name="Rosenke K."/>
        </authorList>
    </citation>
    <scope>NUCLEOTIDE SEQUENCE [LARGE SCALE GENOMIC DNA]</scope>
    <source>
        <strain evidence="2 3">JL2886</strain>
    </source>
</reference>
<evidence type="ECO:0000313" key="3">
    <source>
        <dbReference type="Proteomes" id="UP000092565"/>
    </source>
</evidence>
<proteinExistence type="predicted"/>